<dbReference type="InterPro" id="IPR027417">
    <property type="entry name" value="P-loop_NTPase"/>
</dbReference>
<keyword evidence="3" id="KW-0762">Sugar transport</keyword>
<evidence type="ECO:0000256" key="6">
    <source>
        <dbReference type="ARBA" id="ARBA00022840"/>
    </source>
</evidence>
<dbReference type="InterPro" id="IPR050107">
    <property type="entry name" value="ABC_carbohydrate_import_ATPase"/>
</dbReference>
<dbReference type="SMART" id="SM00382">
    <property type="entry name" value="AAA"/>
    <property type="match status" value="2"/>
</dbReference>
<organism evidence="8 9">
    <name type="scientific">Aureimonas populi</name>
    <dbReference type="NCBI Taxonomy" id="1701758"/>
    <lineage>
        <taxon>Bacteria</taxon>
        <taxon>Pseudomonadati</taxon>
        <taxon>Pseudomonadota</taxon>
        <taxon>Alphaproteobacteria</taxon>
        <taxon>Hyphomicrobiales</taxon>
        <taxon>Aurantimonadaceae</taxon>
        <taxon>Aureimonas</taxon>
    </lineage>
</organism>
<dbReference type="PROSITE" id="PS00211">
    <property type="entry name" value="ABC_TRANSPORTER_1"/>
    <property type="match status" value="1"/>
</dbReference>
<evidence type="ECO:0000256" key="4">
    <source>
        <dbReference type="ARBA" id="ARBA00022737"/>
    </source>
</evidence>
<evidence type="ECO:0000259" key="7">
    <source>
        <dbReference type="PROSITE" id="PS50893"/>
    </source>
</evidence>
<dbReference type="SUPFAM" id="SSF52540">
    <property type="entry name" value="P-loop containing nucleoside triphosphate hydrolases"/>
    <property type="match status" value="2"/>
</dbReference>
<proteinExistence type="inferred from homology"/>
<protein>
    <submittedName>
        <fullName evidence="8">Sugar ABC transporter ATP-binding protein</fullName>
    </submittedName>
</protein>
<dbReference type="InterPro" id="IPR003439">
    <property type="entry name" value="ABC_transporter-like_ATP-bd"/>
</dbReference>
<evidence type="ECO:0000313" key="9">
    <source>
        <dbReference type="Proteomes" id="UP001597371"/>
    </source>
</evidence>
<keyword evidence="4" id="KW-0677">Repeat</keyword>
<dbReference type="InterPro" id="IPR003593">
    <property type="entry name" value="AAA+_ATPase"/>
</dbReference>
<sequence>MNVPVLAIEKVSRRFGPVQVLFDIDFDLRAGEVHALIGENGAGKSTTMKILGGYLMPSEGRVLLDGQPAGFASSRDAEDRGIVLIHQEFNLAPQLSVEENIFLGRELRRGPFLARRAMENESRALLRRLDCMVDPRARVGDISVPNRQMVEIAKALGRDARVLIMDEPTAVLTARETDTLLKLIERLRGEGTAILYTSHKLDEVARIADRVTVLRDGRKVLEAPAGIGEDAMAEAMVGRELSDLFPPRRDGAGPPVLEVRNLQVEGLVAPANFTLRGGEVLGFAGLVGSGRTELMEGVVGLRPSSGEVRVGGRAVKRGSVMAARQAGLVYLTEDRKEKGLLLGKTLRENLTLLALDRFSPRALIDTKAEEAALDRAVREFDIRTGDRTVAAGQLSGGNQQKLLLAKIMLAEPDIVIIDEPTRGIDIGTKQQIYGFIRKLADSGKSVIVVSSELAEVIGLAGRVVVMAAGRIAGEVEGEDVNESAIVRLAMGIGNREALAS</sequence>
<comment type="similarity">
    <text evidence="1">Belongs to the ABC transporter superfamily.</text>
</comment>
<name>A0ABW5CLN5_9HYPH</name>
<keyword evidence="2" id="KW-0813">Transport</keyword>
<dbReference type="EMBL" id="JBHUIJ010000010">
    <property type="protein sequence ID" value="MFD2237597.1"/>
    <property type="molecule type" value="Genomic_DNA"/>
</dbReference>
<dbReference type="Gene3D" id="3.40.50.300">
    <property type="entry name" value="P-loop containing nucleotide triphosphate hydrolases"/>
    <property type="match status" value="2"/>
</dbReference>
<dbReference type="PANTHER" id="PTHR43790">
    <property type="entry name" value="CARBOHYDRATE TRANSPORT ATP-BINDING PROTEIN MG119-RELATED"/>
    <property type="match status" value="1"/>
</dbReference>
<evidence type="ECO:0000256" key="1">
    <source>
        <dbReference type="ARBA" id="ARBA00005417"/>
    </source>
</evidence>
<dbReference type="GO" id="GO:0005524">
    <property type="term" value="F:ATP binding"/>
    <property type="evidence" value="ECO:0007669"/>
    <property type="project" value="UniProtKB-KW"/>
</dbReference>
<gene>
    <name evidence="8" type="ORF">ACFSKQ_08975</name>
</gene>
<evidence type="ECO:0000256" key="5">
    <source>
        <dbReference type="ARBA" id="ARBA00022741"/>
    </source>
</evidence>
<dbReference type="CDD" id="cd03215">
    <property type="entry name" value="ABC_Carb_Monos_II"/>
    <property type="match status" value="1"/>
</dbReference>
<comment type="caution">
    <text evidence="8">The sequence shown here is derived from an EMBL/GenBank/DDBJ whole genome shotgun (WGS) entry which is preliminary data.</text>
</comment>
<reference evidence="9" key="1">
    <citation type="journal article" date="2019" name="Int. J. Syst. Evol. Microbiol.">
        <title>The Global Catalogue of Microorganisms (GCM) 10K type strain sequencing project: providing services to taxonomists for standard genome sequencing and annotation.</title>
        <authorList>
            <consortium name="The Broad Institute Genomics Platform"/>
            <consortium name="The Broad Institute Genome Sequencing Center for Infectious Disease"/>
            <person name="Wu L."/>
            <person name="Ma J."/>
        </authorList>
    </citation>
    <scope>NUCLEOTIDE SEQUENCE [LARGE SCALE GENOMIC DNA]</scope>
    <source>
        <strain evidence="9">ZS-35-S2</strain>
    </source>
</reference>
<dbReference type="InterPro" id="IPR017871">
    <property type="entry name" value="ABC_transporter-like_CS"/>
</dbReference>
<feature type="domain" description="ABC transporter" evidence="7">
    <location>
        <begin position="239"/>
        <end position="493"/>
    </location>
</feature>
<accession>A0ABW5CLN5</accession>
<dbReference type="PANTHER" id="PTHR43790:SF9">
    <property type="entry name" value="GALACTOFURANOSE TRANSPORTER ATP-BINDING PROTEIN YTFR"/>
    <property type="match status" value="1"/>
</dbReference>
<dbReference type="RefSeq" id="WP_209738467.1">
    <property type="nucleotide sequence ID" value="NZ_CP072611.1"/>
</dbReference>
<dbReference type="Proteomes" id="UP001597371">
    <property type="component" value="Unassembled WGS sequence"/>
</dbReference>
<evidence type="ECO:0000313" key="8">
    <source>
        <dbReference type="EMBL" id="MFD2237597.1"/>
    </source>
</evidence>
<keyword evidence="9" id="KW-1185">Reference proteome</keyword>
<dbReference type="PROSITE" id="PS50893">
    <property type="entry name" value="ABC_TRANSPORTER_2"/>
    <property type="match status" value="2"/>
</dbReference>
<evidence type="ECO:0000256" key="2">
    <source>
        <dbReference type="ARBA" id="ARBA00022448"/>
    </source>
</evidence>
<feature type="domain" description="ABC transporter" evidence="7">
    <location>
        <begin position="6"/>
        <end position="241"/>
    </location>
</feature>
<dbReference type="CDD" id="cd03216">
    <property type="entry name" value="ABC_Carb_Monos_I"/>
    <property type="match status" value="1"/>
</dbReference>
<dbReference type="Pfam" id="PF00005">
    <property type="entry name" value="ABC_tran"/>
    <property type="match status" value="2"/>
</dbReference>
<keyword evidence="6 8" id="KW-0067">ATP-binding</keyword>
<evidence type="ECO:0000256" key="3">
    <source>
        <dbReference type="ARBA" id="ARBA00022597"/>
    </source>
</evidence>
<keyword evidence="5" id="KW-0547">Nucleotide-binding</keyword>